<evidence type="ECO:0000256" key="1">
    <source>
        <dbReference type="SAM" id="MobiDB-lite"/>
    </source>
</evidence>
<organism evidence="3">
    <name type="scientific">Harpegnathos saltator</name>
    <name type="common">Jerdon's jumping ant</name>
    <dbReference type="NCBI Taxonomy" id="610380"/>
    <lineage>
        <taxon>Eukaryota</taxon>
        <taxon>Metazoa</taxon>
        <taxon>Ecdysozoa</taxon>
        <taxon>Arthropoda</taxon>
        <taxon>Hexapoda</taxon>
        <taxon>Insecta</taxon>
        <taxon>Pterygota</taxon>
        <taxon>Neoptera</taxon>
        <taxon>Endopterygota</taxon>
        <taxon>Hymenoptera</taxon>
        <taxon>Apocrita</taxon>
        <taxon>Aculeata</taxon>
        <taxon>Formicoidea</taxon>
        <taxon>Formicidae</taxon>
        <taxon>Ponerinae</taxon>
        <taxon>Ponerini</taxon>
        <taxon>Harpegnathos</taxon>
    </lineage>
</organism>
<proteinExistence type="predicted"/>
<dbReference type="EMBL" id="GL448228">
    <property type="protein sequence ID" value="EFN85060.1"/>
    <property type="molecule type" value="Genomic_DNA"/>
</dbReference>
<feature type="region of interest" description="Disordered" evidence="1">
    <location>
        <begin position="83"/>
        <end position="208"/>
    </location>
</feature>
<name>E2BGS8_HARSA</name>
<feature type="compositionally biased region" description="Pro residues" evidence="1">
    <location>
        <begin position="85"/>
        <end position="96"/>
    </location>
</feature>
<sequence length="257" mass="26903">MRVRVRAEYAGASPSIYLVDIWIATTRSLPRASSSLTSILVFALQVNSDNHDRTTHEIQLKLGNFSLVRHLLDDPKRLIGIDGIPPSPAPVTPSSPSPSAYKSASTSRSSPAPQEFKKPSGLRASTSSSTSGAGLPGASSTASGASTSGHQRGSGGFVKPADGKPPHVSRSLYNTGHAVKHVGSGGGGNDHRSHGLPPAKGPPPHSSSVIAASRIHTYGERLPRLPLDNAANARYEPVENSTDVENIVKVHPTLTRI</sequence>
<gene>
    <name evidence="2" type="ORF">EAI_14852</name>
</gene>
<accession>E2BGS8</accession>
<feature type="compositionally biased region" description="Low complexity" evidence="1">
    <location>
        <begin position="97"/>
        <end position="149"/>
    </location>
</feature>
<evidence type="ECO:0000313" key="2">
    <source>
        <dbReference type="EMBL" id="EFN85060.1"/>
    </source>
</evidence>
<reference evidence="2 3" key="1">
    <citation type="journal article" date="2010" name="Science">
        <title>Genomic comparison of the ants Camponotus floridanus and Harpegnathos saltator.</title>
        <authorList>
            <person name="Bonasio R."/>
            <person name="Zhang G."/>
            <person name="Ye C."/>
            <person name="Mutti N.S."/>
            <person name="Fang X."/>
            <person name="Qin N."/>
            <person name="Donahue G."/>
            <person name="Yang P."/>
            <person name="Li Q."/>
            <person name="Li C."/>
            <person name="Zhang P."/>
            <person name="Huang Z."/>
            <person name="Berger S.L."/>
            <person name="Reinberg D."/>
            <person name="Wang J."/>
            <person name="Liebig J."/>
        </authorList>
    </citation>
    <scope>NUCLEOTIDE SEQUENCE [LARGE SCALE GENOMIC DNA]</scope>
    <source>
        <strain evidence="2 3">R22 G/1</strain>
    </source>
</reference>
<keyword evidence="3" id="KW-1185">Reference proteome</keyword>
<evidence type="ECO:0000313" key="3">
    <source>
        <dbReference type="Proteomes" id="UP000008237"/>
    </source>
</evidence>
<dbReference type="InParanoid" id="E2BGS8"/>
<protein>
    <submittedName>
        <fullName evidence="2">Uncharacterized protein</fullName>
    </submittedName>
</protein>
<dbReference type="AlphaFoldDB" id="E2BGS8"/>
<dbReference type="OrthoDB" id="6382204at2759"/>
<dbReference type="STRING" id="610380.E2BGS8"/>
<dbReference type="Proteomes" id="UP000008237">
    <property type="component" value="Unassembled WGS sequence"/>
</dbReference>